<feature type="compositionally biased region" description="Basic and acidic residues" evidence="2">
    <location>
        <begin position="738"/>
        <end position="749"/>
    </location>
</feature>
<name>A0A0B6ZLE6_9EUPU</name>
<proteinExistence type="predicted"/>
<accession>A0A0B6ZLE6</accession>
<dbReference type="PANTHER" id="PTHR47080">
    <property type="entry name" value="CHROMOSOME 16 OPEN READING FRAME 96"/>
    <property type="match status" value="1"/>
</dbReference>
<feature type="coiled-coil region" evidence="1">
    <location>
        <begin position="313"/>
        <end position="404"/>
    </location>
</feature>
<organism evidence="4">
    <name type="scientific">Arion vulgaris</name>
    <dbReference type="NCBI Taxonomy" id="1028688"/>
    <lineage>
        <taxon>Eukaryota</taxon>
        <taxon>Metazoa</taxon>
        <taxon>Spiralia</taxon>
        <taxon>Lophotrochozoa</taxon>
        <taxon>Mollusca</taxon>
        <taxon>Gastropoda</taxon>
        <taxon>Heterobranchia</taxon>
        <taxon>Euthyneura</taxon>
        <taxon>Panpulmonata</taxon>
        <taxon>Eupulmonata</taxon>
        <taxon>Stylommatophora</taxon>
        <taxon>Helicina</taxon>
        <taxon>Arionoidea</taxon>
        <taxon>Arionidae</taxon>
        <taxon>Arion</taxon>
    </lineage>
</organism>
<feature type="compositionally biased region" description="Polar residues" evidence="2">
    <location>
        <begin position="686"/>
        <end position="715"/>
    </location>
</feature>
<evidence type="ECO:0000259" key="3">
    <source>
        <dbReference type="Pfam" id="PF16043"/>
    </source>
</evidence>
<feature type="region of interest" description="Disordered" evidence="2">
    <location>
        <begin position="685"/>
        <end position="782"/>
    </location>
</feature>
<feature type="compositionally biased region" description="Polar residues" evidence="2">
    <location>
        <begin position="91"/>
        <end position="100"/>
    </location>
</feature>
<dbReference type="PANTHER" id="PTHR47080:SF1">
    <property type="entry name" value="CHROMOSOME 16 OPEN READING FRAME 96"/>
    <property type="match status" value="1"/>
</dbReference>
<protein>
    <recommendedName>
        <fullName evidence="3">DUF4795 domain-containing protein</fullName>
    </recommendedName>
</protein>
<keyword evidence="1" id="KW-0175">Coiled coil</keyword>
<feature type="coiled-coil region" evidence="1">
    <location>
        <begin position="162"/>
        <end position="215"/>
    </location>
</feature>
<dbReference type="AlphaFoldDB" id="A0A0B6ZLE6"/>
<feature type="region of interest" description="Disordered" evidence="2">
    <location>
        <begin position="269"/>
        <end position="302"/>
    </location>
</feature>
<dbReference type="Pfam" id="PF16043">
    <property type="entry name" value="DUF4795"/>
    <property type="match status" value="1"/>
</dbReference>
<reference evidence="4" key="1">
    <citation type="submission" date="2014-12" db="EMBL/GenBank/DDBJ databases">
        <title>Insight into the proteome of Arion vulgaris.</title>
        <authorList>
            <person name="Aradska J."/>
            <person name="Bulat T."/>
            <person name="Smidak R."/>
            <person name="Sarate P."/>
            <person name="Gangsoo J."/>
            <person name="Sialana F."/>
            <person name="Bilban M."/>
            <person name="Lubec G."/>
        </authorList>
    </citation>
    <scope>NUCLEOTIDE SEQUENCE</scope>
    <source>
        <tissue evidence="4">Skin</tissue>
    </source>
</reference>
<sequence length="782" mass="88143">MPTPVSLSHLVDLALGSPEIGAVNFNVLHTLLHAMIQKLNIQDVKADVDEHDRELLSTHQGTRAFSAFSAYSADSGKGDDSFSISEDGLSDKSSYPTSKRSPYHKLERRVAELIKQIDDLNKLPTNEQLIGVTLGKESERPVSDMWQNMQLKKRVDVNQEGIDKVMSLVEDLMKEMKELKDAQKYLLDKVSKIDMDNINKRLNAMDDLYKNMNDKYDGINDKLSNVPNLDDLNDFVTWPGLEDALKGVRQDFESLQPISEEKVVIELGVQTETPEPKGRPGSSKPASRSSSARSRMSNLGGPTSELLDILERLGKLSDSHEMLKQRVDELEKLLELKANKTDLDGLGMSEELLTSLNNLKEEVENFKDGQLKDGVVMRRLQDAVQKLQADIEKLQMSMEIVTAENTERVKEIQDLVQYCDSLNARKADKEYVDTEVDVKADRNQLEGKVNHSLFDTTTSELNRMIKDILDKLNGHDGDWKSALAKAMEELDGKLDRREMSNLKEWLEKQLKALNNKIKTMGPGWQLDDEAAGMKRQLIQRFHCLSCDKPINVMPHSPIPSIPSSYGLPKFNSARPYMTFELDQIRQHAKSLGMNPEYMDYYASIRQCGGSHTLTFPQKRITKQEKIGQLLREEETIVPLYKEEVDVQGADGQIYKGRLGTSRLEAKISSNLTSQHTHPIYMEQRVYSPQPSGRPSSAKVSRPTSGRPMSSQSNQRFRPGSSHVRIAQVVIAPDVSQAEESRTSTPHPDELDASPKTVAEEDTPVLEEQEKENEEEENNAIDA</sequence>
<feature type="region of interest" description="Disordered" evidence="2">
    <location>
        <begin position="73"/>
        <end position="102"/>
    </location>
</feature>
<dbReference type="EMBL" id="HACG01021831">
    <property type="protein sequence ID" value="CEK68696.1"/>
    <property type="molecule type" value="Transcribed_RNA"/>
</dbReference>
<feature type="compositionally biased region" description="Low complexity" evidence="2">
    <location>
        <begin position="279"/>
        <end position="297"/>
    </location>
</feature>
<evidence type="ECO:0000256" key="1">
    <source>
        <dbReference type="SAM" id="Coils"/>
    </source>
</evidence>
<feature type="compositionally biased region" description="Acidic residues" evidence="2">
    <location>
        <begin position="759"/>
        <end position="782"/>
    </location>
</feature>
<feature type="domain" description="DUF4795" evidence="3">
    <location>
        <begin position="372"/>
        <end position="576"/>
    </location>
</feature>
<evidence type="ECO:0000313" key="4">
    <source>
        <dbReference type="EMBL" id="CEK68696.1"/>
    </source>
</evidence>
<evidence type="ECO:0000256" key="2">
    <source>
        <dbReference type="SAM" id="MobiDB-lite"/>
    </source>
</evidence>
<gene>
    <name evidence="4" type="primary">ORF67295</name>
</gene>
<dbReference type="InterPro" id="IPR032013">
    <property type="entry name" value="DUF4795"/>
</dbReference>